<dbReference type="Proteomes" id="UP000176923">
    <property type="component" value="Unassembled WGS sequence"/>
</dbReference>
<evidence type="ECO:0000256" key="2">
    <source>
        <dbReference type="ARBA" id="ARBA00022676"/>
    </source>
</evidence>
<dbReference type="PANTHER" id="PTHR43179">
    <property type="entry name" value="RHAMNOSYLTRANSFERASE WBBL"/>
    <property type="match status" value="1"/>
</dbReference>
<dbReference type="GO" id="GO:0016757">
    <property type="term" value="F:glycosyltransferase activity"/>
    <property type="evidence" value="ECO:0007669"/>
    <property type="project" value="UniProtKB-KW"/>
</dbReference>
<keyword evidence="2" id="KW-0328">Glycosyltransferase</keyword>
<evidence type="ECO:0000313" key="4">
    <source>
        <dbReference type="EMBL" id="OGG12805.1"/>
    </source>
</evidence>
<sequence>MNRIALIIPHYANVSDTYECLESLKKQSIYSQFKIYLTFISEEEFESDNFIKQNPHVVPVKLSSNLGFAGSCNVGLKKALEGNSDIFITLNNDIILDKYCIDSLVMHAASLSNGAIISPKIYFYTGQEYHKDRYQEKDLGKVIWYAGGKLDVKNVYASHRGVDEPDCGQFDIPEETDFATGCCMVITKKVIETVGFFDEKYFLYYEDVDYSMRCKDRDLGVLYYPKARLWHKNASASGKPGSALHEYYLTRNRLYFGNKYAPTRTKLALFRESVQMLASAGVKAKAVKDYYFGYMGKREII</sequence>
<dbReference type="SUPFAM" id="SSF53448">
    <property type="entry name" value="Nucleotide-diphospho-sugar transferases"/>
    <property type="match status" value="1"/>
</dbReference>
<comment type="caution">
    <text evidence="4">The sequence shown here is derived from an EMBL/GenBank/DDBJ whole genome shotgun (WGS) entry which is preliminary data.</text>
</comment>
<comment type="similarity">
    <text evidence="1">Belongs to the glycosyltransferase 2 family.</text>
</comment>
<reference evidence="4 5" key="1">
    <citation type="journal article" date="2016" name="Nat. Commun.">
        <title>Thousands of microbial genomes shed light on interconnected biogeochemical processes in an aquifer system.</title>
        <authorList>
            <person name="Anantharaman K."/>
            <person name="Brown C.T."/>
            <person name="Hug L.A."/>
            <person name="Sharon I."/>
            <person name="Castelle C.J."/>
            <person name="Probst A.J."/>
            <person name="Thomas B.C."/>
            <person name="Singh A."/>
            <person name="Wilkins M.J."/>
            <person name="Karaoz U."/>
            <person name="Brodie E.L."/>
            <person name="Williams K.H."/>
            <person name="Hubbard S.S."/>
            <person name="Banfield J.F."/>
        </authorList>
    </citation>
    <scope>NUCLEOTIDE SEQUENCE [LARGE SCALE GENOMIC DNA]</scope>
</reference>
<gene>
    <name evidence="4" type="ORF">A3D77_07150</name>
</gene>
<keyword evidence="3" id="KW-0808">Transferase</keyword>
<proteinExistence type="inferred from homology"/>
<dbReference type="Pfam" id="PF13641">
    <property type="entry name" value="Glyco_tranf_2_3"/>
    <property type="match status" value="1"/>
</dbReference>
<dbReference type="Gene3D" id="3.90.550.10">
    <property type="entry name" value="Spore Coat Polysaccharide Biosynthesis Protein SpsA, Chain A"/>
    <property type="match status" value="1"/>
</dbReference>
<evidence type="ECO:0000256" key="3">
    <source>
        <dbReference type="ARBA" id="ARBA00022679"/>
    </source>
</evidence>
<name>A0A1F5ZKF7_9BACT</name>
<accession>A0A1F5ZKF7</accession>
<dbReference type="AlphaFoldDB" id="A0A1F5ZKF7"/>
<protein>
    <recommendedName>
        <fullName evidence="6">Glycosyltransferase 2-like domain-containing protein</fullName>
    </recommendedName>
</protein>
<dbReference type="EMBL" id="MFJL01000041">
    <property type="protein sequence ID" value="OGG12805.1"/>
    <property type="molecule type" value="Genomic_DNA"/>
</dbReference>
<evidence type="ECO:0000256" key="1">
    <source>
        <dbReference type="ARBA" id="ARBA00006739"/>
    </source>
</evidence>
<dbReference type="PANTHER" id="PTHR43179:SF12">
    <property type="entry name" value="GALACTOFURANOSYLTRANSFERASE GLFT2"/>
    <property type="match status" value="1"/>
</dbReference>
<dbReference type="STRING" id="1798382.A3D77_07150"/>
<organism evidence="4 5">
    <name type="scientific">Candidatus Gottesmanbacteria bacterium RIFCSPHIGHO2_02_FULL_39_11</name>
    <dbReference type="NCBI Taxonomy" id="1798382"/>
    <lineage>
        <taxon>Bacteria</taxon>
        <taxon>Candidatus Gottesmaniibacteriota</taxon>
    </lineage>
</organism>
<evidence type="ECO:0000313" key="5">
    <source>
        <dbReference type="Proteomes" id="UP000176923"/>
    </source>
</evidence>
<evidence type="ECO:0008006" key="6">
    <source>
        <dbReference type="Google" id="ProtNLM"/>
    </source>
</evidence>
<dbReference type="InterPro" id="IPR029044">
    <property type="entry name" value="Nucleotide-diphossugar_trans"/>
</dbReference>